<evidence type="ECO:0000256" key="4">
    <source>
        <dbReference type="ARBA" id="ARBA00022842"/>
    </source>
</evidence>
<evidence type="ECO:0000313" key="6">
    <source>
        <dbReference type="Proteomes" id="UP000664405"/>
    </source>
</evidence>
<dbReference type="GO" id="GO:0016787">
    <property type="term" value="F:hydrolase activity"/>
    <property type="evidence" value="ECO:0007669"/>
    <property type="project" value="UniProtKB-KW"/>
</dbReference>
<accession>A0A8I1M672</accession>
<evidence type="ECO:0000256" key="1">
    <source>
        <dbReference type="ARBA" id="ARBA00001946"/>
    </source>
</evidence>
<dbReference type="SFLD" id="SFLDS00003">
    <property type="entry name" value="Haloacid_Dehalogenase"/>
    <property type="match status" value="1"/>
</dbReference>
<comment type="cofactor">
    <cofactor evidence="1">
        <name>Mg(2+)</name>
        <dbReference type="ChEBI" id="CHEBI:18420"/>
    </cofactor>
</comment>
<dbReference type="InterPro" id="IPR006439">
    <property type="entry name" value="HAD-SF_hydro_IA"/>
</dbReference>
<sequence length="230" mass="24346">MTRHIIFDCDGVLIDSEILSFAVDERMLPEYGITLGAAELARTFGGVAYREMVAELNARFGTDIDPAAYQQQCEAELARLFATDLRAIAGMAELLGCLIVPFALASGSDLARLDQCLSITGLSVFFEGRIFSAQQVAHGKPAPDVFLLAAKTCGWEPESCLVIEDSPSGVIAAGAAGMRCVGFLGGAHRNAGDEGILRDAGAEYVAGSSADLHRYLRELGLISRNGDGRG</sequence>
<keyword evidence="4" id="KW-0460">Magnesium</keyword>
<dbReference type="GO" id="GO:0046872">
    <property type="term" value="F:metal ion binding"/>
    <property type="evidence" value="ECO:0007669"/>
    <property type="project" value="UniProtKB-KW"/>
</dbReference>
<proteinExistence type="inferred from homology"/>
<dbReference type="SFLD" id="SFLDG01129">
    <property type="entry name" value="C1.5:_HAD__Beta-PGM__Phosphata"/>
    <property type="match status" value="1"/>
</dbReference>
<dbReference type="PANTHER" id="PTHR46193:SF10">
    <property type="entry name" value="6-PHOSPHOGLUCONATE PHOSPHATASE"/>
    <property type="match status" value="1"/>
</dbReference>
<protein>
    <submittedName>
        <fullName evidence="5">HAD-IA family hydrolase</fullName>
    </submittedName>
</protein>
<dbReference type="EMBL" id="JAEKJW010000001">
    <property type="protein sequence ID" value="MBN8195589.1"/>
    <property type="molecule type" value="Genomic_DNA"/>
</dbReference>
<comment type="caution">
    <text evidence="5">The sequence shown here is derived from an EMBL/GenBank/DDBJ whole genome shotgun (WGS) entry which is preliminary data.</text>
</comment>
<evidence type="ECO:0000256" key="2">
    <source>
        <dbReference type="ARBA" id="ARBA00006171"/>
    </source>
</evidence>
<dbReference type="Gene3D" id="3.40.50.1000">
    <property type="entry name" value="HAD superfamily/HAD-like"/>
    <property type="match status" value="1"/>
</dbReference>
<dbReference type="InterPro" id="IPR051600">
    <property type="entry name" value="Beta-PGM-like"/>
</dbReference>
<dbReference type="Gene3D" id="1.10.150.240">
    <property type="entry name" value="Putative phosphatase, domain 2"/>
    <property type="match status" value="1"/>
</dbReference>
<dbReference type="SUPFAM" id="SSF56784">
    <property type="entry name" value="HAD-like"/>
    <property type="match status" value="1"/>
</dbReference>
<reference evidence="5" key="1">
    <citation type="submission" date="2020-12" db="EMBL/GenBank/DDBJ databases">
        <title>Oil enriched cultivation method for isolating marine PHA-producing bacteria.</title>
        <authorList>
            <person name="Zheng W."/>
            <person name="Yu S."/>
            <person name="Huang Y."/>
        </authorList>
    </citation>
    <scope>NUCLEOTIDE SEQUENCE</scope>
    <source>
        <strain evidence="5">SY-2-3</strain>
    </source>
</reference>
<dbReference type="NCBIfam" id="TIGR01509">
    <property type="entry name" value="HAD-SF-IA-v3"/>
    <property type="match status" value="1"/>
</dbReference>
<dbReference type="SFLD" id="SFLDG01135">
    <property type="entry name" value="C1.5.6:_HAD__Beta-PGM__Phospha"/>
    <property type="match status" value="1"/>
</dbReference>
<evidence type="ECO:0000313" key="5">
    <source>
        <dbReference type="EMBL" id="MBN8195589.1"/>
    </source>
</evidence>
<dbReference type="AlphaFoldDB" id="A0A8I1M672"/>
<evidence type="ECO:0000256" key="3">
    <source>
        <dbReference type="ARBA" id="ARBA00022723"/>
    </source>
</evidence>
<comment type="similarity">
    <text evidence="2">Belongs to the HAD-like hydrolase superfamily. CbbY/CbbZ/Gph/YieH family.</text>
</comment>
<gene>
    <name evidence="5" type="ORF">JF547_03580</name>
</gene>
<dbReference type="InterPro" id="IPR023198">
    <property type="entry name" value="PGP-like_dom2"/>
</dbReference>
<keyword evidence="5" id="KW-0378">Hydrolase</keyword>
<dbReference type="InterPro" id="IPR023214">
    <property type="entry name" value="HAD_sf"/>
</dbReference>
<dbReference type="Proteomes" id="UP000664405">
    <property type="component" value="Unassembled WGS sequence"/>
</dbReference>
<dbReference type="PANTHER" id="PTHR46193">
    <property type="entry name" value="6-PHOSPHOGLUCONATE PHOSPHATASE"/>
    <property type="match status" value="1"/>
</dbReference>
<dbReference type="Pfam" id="PF00702">
    <property type="entry name" value="Hydrolase"/>
    <property type="match status" value="1"/>
</dbReference>
<organism evidence="5 6">
    <name type="scientific">Thalassospira povalilytica</name>
    <dbReference type="NCBI Taxonomy" id="732237"/>
    <lineage>
        <taxon>Bacteria</taxon>
        <taxon>Pseudomonadati</taxon>
        <taxon>Pseudomonadota</taxon>
        <taxon>Alphaproteobacteria</taxon>
        <taxon>Rhodospirillales</taxon>
        <taxon>Thalassospiraceae</taxon>
        <taxon>Thalassospira</taxon>
    </lineage>
</organism>
<keyword evidence="3" id="KW-0479">Metal-binding</keyword>
<dbReference type="InterPro" id="IPR036412">
    <property type="entry name" value="HAD-like_sf"/>
</dbReference>
<name>A0A8I1M672_9PROT</name>
<dbReference type="RefSeq" id="WP_206926672.1">
    <property type="nucleotide sequence ID" value="NZ_JAEKJW010000001.1"/>
</dbReference>